<keyword evidence="7" id="KW-1185">Reference proteome</keyword>
<proteinExistence type="inferred from homology"/>
<dbReference type="InterPro" id="IPR045851">
    <property type="entry name" value="AMP-bd_C_sf"/>
</dbReference>
<evidence type="ECO:0000313" key="7">
    <source>
        <dbReference type="Proteomes" id="UP000017133"/>
    </source>
</evidence>
<dbReference type="Gene3D" id="1.10.1200.10">
    <property type="entry name" value="ACP-like"/>
    <property type="match status" value="1"/>
</dbReference>
<reference evidence="6 7" key="1">
    <citation type="submission" date="2013-10" db="EMBL/GenBank/DDBJ databases">
        <title>Whole Genome Shotgun Sequence of Photorhabdus temperata J3.</title>
        <authorList>
            <person name="Park G.-S."/>
            <person name="Hong S.-J."/>
            <person name="Shin J.-H."/>
        </authorList>
    </citation>
    <scope>NUCLEOTIDE SEQUENCE [LARGE SCALE GENOMIC DNA]</scope>
    <source>
        <strain evidence="6 7">J3</strain>
    </source>
</reference>
<dbReference type="Pfam" id="PF00550">
    <property type="entry name" value="PP-binding"/>
    <property type="match status" value="1"/>
</dbReference>
<evidence type="ECO:0000256" key="3">
    <source>
        <dbReference type="ARBA" id="ARBA00022450"/>
    </source>
</evidence>
<dbReference type="Gene3D" id="3.30.300.30">
    <property type="match status" value="1"/>
</dbReference>
<accession>U7R756</accession>
<dbReference type="FunFam" id="1.10.1200.10:FF:000005">
    <property type="entry name" value="Nonribosomal peptide synthetase 1"/>
    <property type="match status" value="1"/>
</dbReference>
<dbReference type="InterPro" id="IPR036736">
    <property type="entry name" value="ACP-like_sf"/>
</dbReference>
<gene>
    <name evidence="6" type="ORF">O185_02450</name>
</gene>
<feature type="domain" description="Carrier" evidence="5">
    <location>
        <begin position="185"/>
        <end position="260"/>
    </location>
</feature>
<dbReference type="PROSITE" id="PS50075">
    <property type="entry name" value="CARRIER"/>
    <property type="match status" value="1"/>
</dbReference>
<dbReference type="Proteomes" id="UP000017133">
    <property type="component" value="Unassembled WGS sequence"/>
</dbReference>
<dbReference type="EMBL" id="AXDT01000022">
    <property type="protein sequence ID" value="ERT14651.1"/>
    <property type="molecule type" value="Genomic_DNA"/>
</dbReference>
<comment type="caution">
    <text evidence="6">The sequence shown here is derived from an EMBL/GenBank/DDBJ whole genome shotgun (WGS) entry which is preliminary data.</text>
</comment>
<dbReference type="GO" id="GO:0031177">
    <property type="term" value="F:phosphopantetheine binding"/>
    <property type="evidence" value="ECO:0007669"/>
    <property type="project" value="TreeGrafter"/>
</dbReference>
<dbReference type="InterPro" id="IPR025110">
    <property type="entry name" value="AMP-bd_C"/>
</dbReference>
<comment type="cofactor">
    <cofactor evidence="1">
        <name>pantetheine 4'-phosphate</name>
        <dbReference type="ChEBI" id="CHEBI:47942"/>
    </cofactor>
</comment>
<evidence type="ECO:0000256" key="1">
    <source>
        <dbReference type="ARBA" id="ARBA00001957"/>
    </source>
</evidence>
<dbReference type="GO" id="GO:0005737">
    <property type="term" value="C:cytoplasm"/>
    <property type="evidence" value="ECO:0007669"/>
    <property type="project" value="TreeGrafter"/>
</dbReference>
<organism evidence="6 7">
    <name type="scientific">Photorhabdus temperata J3</name>
    <dbReference type="NCBI Taxonomy" id="1389415"/>
    <lineage>
        <taxon>Bacteria</taxon>
        <taxon>Pseudomonadati</taxon>
        <taxon>Pseudomonadota</taxon>
        <taxon>Gammaproteobacteria</taxon>
        <taxon>Enterobacterales</taxon>
        <taxon>Morganellaceae</taxon>
        <taxon>Photorhabdus</taxon>
    </lineage>
</organism>
<dbReference type="AlphaFoldDB" id="U7R756"/>
<dbReference type="PATRIC" id="fig|1389415.4.peg.478"/>
<protein>
    <recommendedName>
        <fullName evidence="5">Carrier domain-containing protein</fullName>
    </recommendedName>
</protein>
<name>U7R756_PHOTE</name>
<dbReference type="SUPFAM" id="SSF56801">
    <property type="entry name" value="Acetyl-CoA synthetase-like"/>
    <property type="match status" value="1"/>
</dbReference>
<keyword evidence="4" id="KW-0597">Phosphoprotein</keyword>
<dbReference type="InterPro" id="IPR009081">
    <property type="entry name" value="PP-bd_ACP"/>
</dbReference>
<dbReference type="PANTHER" id="PTHR45527:SF1">
    <property type="entry name" value="FATTY ACID SYNTHASE"/>
    <property type="match status" value="1"/>
</dbReference>
<comment type="similarity">
    <text evidence="2">Belongs to the ATP-dependent AMP-binding enzyme family.</text>
</comment>
<dbReference type="GO" id="GO:0043041">
    <property type="term" value="P:amino acid activation for nonribosomal peptide biosynthetic process"/>
    <property type="evidence" value="ECO:0007669"/>
    <property type="project" value="TreeGrafter"/>
</dbReference>
<dbReference type="FunFam" id="3.30.300.30:FF:000010">
    <property type="entry name" value="Enterobactin synthetase component F"/>
    <property type="match status" value="1"/>
</dbReference>
<evidence type="ECO:0000259" key="5">
    <source>
        <dbReference type="PROSITE" id="PS50075"/>
    </source>
</evidence>
<keyword evidence="3" id="KW-0596">Phosphopantetheine</keyword>
<evidence type="ECO:0000256" key="4">
    <source>
        <dbReference type="ARBA" id="ARBA00022553"/>
    </source>
</evidence>
<evidence type="ECO:0000256" key="2">
    <source>
        <dbReference type="ARBA" id="ARBA00006432"/>
    </source>
</evidence>
<dbReference type="SUPFAM" id="SSF47336">
    <property type="entry name" value="ACP-like"/>
    <property type="match status" value="1"/>
</dbReference>
<dbReference type="Gene3D" id="2.30.38.10">
    <property type="entry name" value="Luciferase, Domain 3"/>
    <property type="match status" value="1"/>
</dbReference>
<dbReference type="PANTHER" id="PTHR45527">
    <property type="entry name" value="NONRIBOSOMAL PEPTIDE SYNTHETASE"/>
    <property type="match status" value="1"/>
</dbReference>
<dbReference type="Pfam" id="PF13193">
    <property type="entry name" value="AMP-binding_C"/>
    <property type="match status" value="1"/>
</dbReference>
<dbReference type="GO" id="GO:0044550">
    <property type="term" value="P:secondary metabolite biosynthetic process"/>
    <property type="evidence" value="ECO:0007669"/>
    <property type="project" value="TreeGrafter"/>
</dbReference>
<sequence length="264" mass="29677">MDRYQNPVPLGAVGEIYIGGAGVSRGYIKRPELTAERFLHDPFCTQPGSCMYRSGDLARYDHDGNIEYMGRNDRQIKIQGVRIEPGEIELLIEQYSDVEQVVVIARNDVGETPCLVAYLVLSSEANNKSLLEALRHYLRDRLPSHMIPAAYVILDSLPLSPNGKVDRKALPVPDQTAYVASHYEAPQNELEEILINLWQELLAVNKIGRNDNFFQLGGQSLLVVRFVFRLQEETGFLLPFSSVFKTPVLSDLSDSIILSLIDKN</sequence>
<evidence type="ECO:0000313" key="6">
    <source>
        <dbReference type="EMBL" id="ERT14651.1"/>
    </source>
</evidence>